<evidence type="ECO:0000313" key="2">
    <source>
        <dbReference type="Proteomes" id="UP000030645"/>
    </source>
</evidence>
<reference evidence="2" key="1">
    <citation type="submission" date="2013-01" db="EMBL/GenBank/DDBJ databases">
        <title>Draft Genome Sequence of a Mulberry Tree, Morus notabilis C.K. Schneid.</title>
        <authorList>
            <person name="He N."/>
            <person name="Zhao S."/>
        </authorList>
    </citation>
    <scope>NUCLEOTIDE SEQUENCE</scope>
</reference>
<accession>W9QGE8</accession>
<dbReference type="AlphaFoldDB" id="W9QGE8"/>
<sequence length="117" mass="13421">MIVGTSKRFATRKKGFNPVPSWGYPVYRILRGLPVRLRLRLGSTVARPKLKGIDGGPHKRWSMWFNSIQRAKPYQPNVSLMPHLNIYKDKQAQASVSSYSDNRVGYIYTTIRRGLIS</sequence>
<dbReference type="EMBL" id="KE343602">
    <property type="protein sequence ID" value="EXB36957.1"/>
    <property type="molecule type" value="Genomic_DNA"/>
</dbReference>
<name>W9QGE8_9ROSA</name>
<organism evidence="1 2">
    <name type="scientific">Morus notabilis</name>
    <dbReference type="NCBI Taxonomy" id="981085"/>
    <lineage>
        <taxon>Eukaryota</taxon>
        <taxon>Viridiplantae</taxon>
        <taxon>Streptophyta</taxon>
        <taxon>Embryophyta</taxon>
        <taxon>Tracheophyta</taxon>
        <taxon>Spermatophyta</taxon>
        <taxon>Magnoliopsida</taxon>
        <taxon>eudicotyledons</taxon>
        <taxon>Gunneridae</taxon>
        <taxon>Pentapetalae</taxon>
        <taxon>rosids</taxon>
        <taxon>fabids</taxon>
        <taxon>Rosales</taxon>
        <taxon>Moraceae</taxon>
        <taxon>Moreae</taxon>
        <taxon>Morus</taxon>
    </lineage>
</organism>
<evidence type="ECO:0000313" key="1">
    <source>
        <dbReference type="EMBL" id="EXB36957.1"/>
    </source>
</evidence>
<proteinExistence type="predicted"/>
<protein>
    <submittedName>
        <fullName evidence="1">Uncharacterized protein</fullName>
    </submittedName>
</protein>
<dbReference type="Proteomes" id="UP000030645">
    <property type="component" value="Unassembled WGS sequence"/>
</dbReference>
<gene>
    <name evidence="1" type="ORF">L484_018333</name>
</gene>
<keyword evidence="2" id="KW-1185">Reference proteome</keyword>